<reference evidence="1" key="1">
    <citation type="journal article" date="2011" name="PLoS Biol.">
        <title>Gene gain and loss during evolution of obligate parasitism in the white rust pathogen of Arabidopsis thaliana.</title>
        <authorList>
            <person name="Kemen E."/>
            <person name="Gardiner A."/>
            <person name="Schultz-Larsen T."/>
            <person name="Kemen A.C."/>
            <person name="Balmuth A.L."/>
            <person name="Robert-Seilaniantz A."/>
            <person name="Bailey K."/>
            <person name="Holub E."/>
            <person name="Studholme D.J."/>
            <person name="Maclean D."/>
            <person name="Jones J.D."/>
        </authorList>
    </citation>
    <scope>NUCLEOTIDE SEQUENCE</scope>
</reference>
<dbReference type="AlphaFoldDB" id="F0WAG5"/>
<protein>
    <submittedName>
        <fullName evidence="1">AlNc14C45G3692 protein</fullName>
    </submittedName>
</protein>
<dbReference type="HOGENOM" id="CLU_2610999_0_0_1"/>
<organism evidence="1">
    <name type="scientific">Albugo laibachii Nc14</name>
    <dbReference type="NCBI Taxonomy" id="890382"/>
    <lineage>
        <taxon>Eukaryota</taxon>
        <taxon>Sar</taxon>
        <taxon>Stramenopiles</taxon>
        <taxon>Oomycota</taxon>
        <taxon>Peronosporomycetes</taxon>
        <taxon>Albuginales</taxon>
        <taxon>Albuginaceae</taxon>
        <taxon>Albugo</taxon>
    </lineage>
</organism>
<dbReference type="EMBL" id="FR824090">
    <property type="protein sequence ID" value="CCA18136.1"/>
    <property type="molecule type" value="Genomic_DNA"/>
</dbReference>
<sequence length="79" mass="8692">MSPTIVLKPEHVDESSDVNTTVMIFVSAMGREEENDARTESDLKTLSNAAQDIGVGARDDVEPRFLVKYSPDVPHCESI</sequence>
<reference evidence="1" key="2">
    <citation type="submission" date="2011-02" db="EMBL/GenBank/DDBJ databases">
        <authorList>
            <person name="MacLean D."/>
        </authorList>
    </citation>
    <scope>NUCLEOTIDE SEQUENCE</scope>
</reference>
<accession>F0WAG5</accession>
<proteinExistence type="predicted"/>
<gene>
    <name evidence="1" type="primary">AlNc14C45G3692</name>
    <name evidence="1" type="ORF">ALNC14_042790</name>
</gene>
<evidence type="ECO:0000313" key="1">
    <source>
        <dbReference type="EMBL" id="CCA18136.1"/>
    </source>
</evidence>
<name>F0WAG5_9STRA</name>